<sequence>MFLTPRTNRIQHPPPPPFITSSHSHPPMASSCCPEDEEDLKMKKPIYELTTLMQTVATSLAFKRHILDIKSETPEEAGVREGEVMMRRQVPFSQRDRKAGCRNFFWKTFTSC</sequence>
<dbReference type="GO" id="GO:0030334">
    <property type="term" value="P:regulation of cell migration"/>
    <property type="evidence" value="ECO:0007669"/>
    <property type="project" value="TreeGrafter"/>
</dbReference>
<keyword evidence="4" id="KW-0964">Secreted</keyword>
<evidence type="ECO:0000259" key="10">
    <source>
        <dbReference type="Pfam" id="PF03002"/>
    </source>
</evidence>
<evidence type="ECO:0000256" key="3">
    <source>
        <dbReference type="ARBA" id="ARBA00008327"/>
    </source>
</evidence>
<reference evidence="11" key="2">
    <citation type="submission" date="2025-08" db="UniProtKB">
        <authorList>
            <consortium name="Ensembl"/>
        </authorList>
    </citation>
    <scope>IDENTIFICATION</scope>
</reference>
<name>A0A674PCY3_TAKRU</name>
<dbReference type="Ensembl" id="ENSTRUT00000090958.1">
    <property type="protein sequence ID" value="ENSTRUP00000083557.1"/>
    <property type="gene ID" value="ENSTRUG00000032936.1"/>
</dbReference>
<dbReference type="InParanoid" id="A0A674PCY3"/>
<feature type="domain" description="Somatostatin/Cortistatin C-terminal" evidence="10">
    <location>
        <begin position="95"/>
        <end position="112"/>
    </location>
</feature>
<proteinExistence type="inferred from homology"/>
<dbReference type="Pfam" id="PF03002">
    <property type="entry name" value="Somatostatin"/>
    <property type="match status" value="1"/>
</dbReference>
<evidence type="ECO:0000256" key="6">
    <source>
        <dbReference type="ARBA" id="ARBA00022702"/>
    </source>
</evidence>
<evidence type="ECO:0000256" key="4">
    <source>
        <dbReference type="ARBA" id="ARBA00022525"/>
    </source>
</evidence>
<keyword evidence="7" id="KW-0732">Signal</keyword>
<dbReference type="GO" id="GO:0005615">
    <property type="term" value="C:extracellular space"/>
    <property type="evidence" value="ECO:0007669"/>
    <property type="project" value="TreeGrafter"/>
</dbReference>
<dbReference type="PANTHER" id="PTHR10558:SF1">
    <property type="entry name" value="CORTISTATIN"/>
    <property type="match status" value="1"/>
</dbReference>
<comment type="subcellular location">
    <subcellularLocation>
        <location evidence="2">Secreted</location>
    </subcellularLocation>
</comment>
<reference evidence="11" key="3">
    <citation type="submission" date="2025-09" db="UniProtKB">
        <authorList>
            <consortium name="Ensembl"/>
        </authorList>
    </citation>
    <scope>IDENTIFICATION</scope>
</reference>
<feature type="region of interest" description="Disordered" evidence="9">
    <location>
        <begin position="1"/>
        <end position="36"/>
    </location>
</feature>
<comment type="function">
    <text evidence="1">Somatostatin inhibits the release of somatotropin.</text>
</comment>
<evidence type="ECO:0000256" key="7">
    <source>
        <dbReference type="ARBA" id="ARBA00022729"/>
    </source>
</evidence>
<dbReference type="Proteomes" id="UP000005226">
    <property type="component" value="Chromosome 8"/>
</dbReference>
<reference evidence="11 12" key="1">
    <citation type="journal article" date="2011" name="Genome Biol. Evol.">
        <title>Integration of the genetic map and genome assembly of fugu facilitates insights into distinct features of genome evolution in teleosts and mammals.</title>
        <authorList>
            <person name="Kai W."/>
            <person name="Kikuchi K."/>
            <person name="Tohari S."/>
            <person name="Chew A.K."/>
            <person name="Tay A."/>
            <person name="Fujiwara A."/>
            <person name="Hosoya S."/>
            <person name="Suetake H."/>
            <person name="Naruse K."/>
            <person name="Brenner S."/>
            <person name="Suzuki Y."/>
            <person name="Venkatesh B."/>
        </authorList>
    </citation>
    <scope>NUCLEOTIDE SEQUENCE [LARGE SCALE GENOMIC DNA]</scope>
</reference>
<keyword evidence="5" id="KW-0165">Cleavage on pair of basic residues</keyword>
<dbReference type="InterPro" id="IPR004250">
    <property type="entry name" value="Somatostatin"/>
</dbReference>
<keyword evidence="12" id="KW-1185">Reference proteome</keyword>
<evidence type="ECO:0000256" key="8">
    <source>
        <dbReference type="ARBA" id="ARBA00023157"/>
    </source>
</evidence>
<dbReference type="GO" id="GO:0007193">
    <property type="term" value="P:adenylate cyclase-inhibiting G protein-coupled receptor signaling pathway"/>
    <property type="evidence" value="ECO:0007669"/>
    <property type="project" value="TreeGrafter"/>
</dbReference>
<dbReference type="InterPro" id="IPR018142">
    <property type="entry name" value="Somatostatin/Cortistatin_C"/>
</dbReference>
<evidence type="ECO:0000313" key="12">
    <source>
        <dbReference type="Proteomes" id="UP000005226"/>
    </source>
</evidence>
<evidence type="ECO:0000256" key="5">
    <source>
        <dbReference type="ARBA" id="ARBA00022685"/>
    </source>
</evidence>
<organism evidence="11 12">
    <name type="scientific">Takifugu rubripes</name>
    <name type="common">Japanese pufferfish</name>
    <name type="synonym">Fugu rubripes</name>
    <dbReference type="NCBI Taxonomy" id="31033"/>
    <lineage>
        <taxon>Eukaryota</taxon>
        <taxon>Metazoa</taxon>
        <taxon>Chordata</taxon>
        <taxon>Craniata</taxon>
        <taxon>Vertebrata</taxon>
        <taxon>Euteleostomi</taxon>
        <taxon>Actinopterygii</taxon>
        <taxon>Neopterygii</taxon>
        <taxon>Teleostei</taxon>
        <taxon>Neoteleostei</taxon>
        <taxon>Acanthomorphata</taxon>
        <taxon>Eupercaria</taxon>
        <taxon>Tetraodontiformes</taxon>
        <taxon>Tetradontoidea</taxon>
        <taxon>Tetraodontidae</taxon>
        <taxon>Takifugu</taxon>
    </lineage>
</organism>
<dbReference type="AlphaFoldDB" id="A0A674PCY3"/>
<evidence type="ECO:0000256" key="9">
    <source>
        <dbReference type="SAM" id="MobiDB-lite"/>
    </source>
</evidence>
<keyword evidence="8" id="KW-1015">Disulfide bond</keyword>
<evidence type="ECO:0000313" key="11">
    <source>
        <dbReference type="Ensembl" id="ENSTRUP00000083557.1"/>
    </source>
</evidence>
<evidence type="ECO:0000256" key="1">
    <source>
        <dbReference type="ARBA" id="ARBA00003524"/>
    </source>
</evidence>
<dbReference type="GO" id="GO:0001664">
    <property type="term" value="F:G protein-coupled receptor binding"/>
    <property type="evidence" value="ECO:0007669"/>
    <property type="project" value="TreeGrafter"/>
</dbReference>
<dbReference type="PROSITE" id="PS51257">
    <property type="entry name" value="PROKAR_LIPOPROTEIN"/>
    <property type="match status" value="1"/>
</dbReference>
<protein>
    <recommendedName>
        <fullName evidence="10">Somatostatin/Cortistatin C-terminal domain-containing protein</fullName>
    </recommendedName>
</protein>
<dbReference type="PANTHER" id="PTHR10558">
    <property type="entry name" value="SOMATOSTATIN"/>
    <property type="match status" value="1"/>
</dbReference>
<keyword evidence="6" id="KW-0372">Hormone</keyword>
<evidence type="ECO:0000256" key="2">
    <source>
        <dbReference type="ARBA" id="ARBA00004613"/>
    </source>
</evidence>
<comment type="similarity">
    <text evidence="3">Belongs to the somatostatin family.</text>
</comment>
<accession>A0A674PCY3</accession>
<feature type="compositionally biased region" description="Polar residues" evidence="9">
    <location>
        <begin position="1"/>
        <end position="10"/>
    </location>
</feature>
<dbReference type="GO" id="GO:0005184">
    <property type="term" value="F:neuropeptide hormone activity"/>
    <property type="evidence" value="ECO:0007669"/>
    <property type="project" value="TreeGrafter"/>
</dbReference>